<feature type="domain" description="Calcineurin-like phosphoesterase" evidence="1">
    <location>
        <begin position="1"/>
        <end position="215"/>
    </location>
</feature>
<dbReference type="PANTHER" id="PTHR37844:SF2">
    <property type="entry name" value="SER_THR PROTEIN PHOSPHATASE SUPERFAMILY (AFU_ORTHOLOGUE AFUA_1G14840)"/>
    <property type="match status" value="1"/>
</dbReference>
<dbReference type="Proteomes" id="UP000054893">
    <property type="component" value="Unassembled WGS sequence"/>
</dbReference>
<dbReference type="EMBL" id="FCOC02000017">
    <property type="protein sequence ID" value="SAL43336.1"/>
    <property type="molecule type" value="Genomic_DNA"/>
</dbReference>
<dbReference type="OrthoDB" id="356681at2"/>
<dbReference type="Pfam" id="PF00149">
    <property type="entry name" value="Metallophos"/>
    <property type="match status" value="1"/>
</dbReference>
<dbReference type="PANTHER" id="PTHR37844">
    <property type="entry name" value="SER/THR PROTEIN PHOSPHATASE SUPERFAMILY (AFU_ORTHOLOGUE AFUA_1G14840)"/>
    <property type="match status" value="1"/>
</dbReference>
<sequence length="260" mass="28899">MRFQIASDLHLEMLYRFPGYRVIEPAADADMLILAGDIYSHTHAVKVFADWPVPVVYVHGNHEAYGAHYYGVVRELARVAAGTNITYLDRETLETGGIRILGTCLWTDYALDGNAPAAMQEAGKSLRDHHSIRVGKGAPFSPQLALAEHVKSRQWLSTQLASPFDGKTVVVTHHGPHRNSVHPRYGNDLLNAAFVSDLTPLVEQAHLWVHGHVHDSFDYIVGSCRVVANPRGYARQRYAASVSQLEWENPAFDPSLVVEI</sequence>
<dbReference type="InterPro" id="IPR004843">
    <property type="entry name" value="Calcineurin-like_PHP"/>
</dbReference>
<name>A0A158HG69_CABSO</name>
<evidence type="ECO:0000259" key="1">
    <source>
        <dbReference type="Pfam" id="PF00149"/>
    </source>
</evidence>
<dbReference type="GO" id="GO:0016787">
    <property type="term" value="F:hydrolase activity"/>
    <property type="evidence" value="ECO:0007669"/>
    <property type="project" value="InterPro"/>
</dbReference>
<gene>
    <name evidence="2" type="ORF">AWB64_04596</name>
</gene>
<dbReference type="InterPro" id="IPR029052">
    <property type="entry name" value="Metallo-depent_PP-like"/>
</dbReference>
<dbReference type="Gene3D" id="3.60.21.10">
    <property type="match status" value="2"/>
</dbReference>
<dbReference type="RefSeq" id="WP_060857680.1">
    <property type="nucleotide sequence ID" value="NZ_FCOC02000017.1"/>
</dbReference>
<accession>A0A158HG69</accession>
<organism evidence="2 3">
    <name type="scientific">Caballeronia sordidicola</name>
    <name type="common">Burkholderia sordidicola</name>
    <dbReference type="NCBI Taxonomy" id="196367"/>
    <lineage>
        <taxon>Bacteria</taxon>
        <taxon>Pseudomonadati</taxon>
        <taxon>Pseudomonadota</taxon>
        <taxon>Betaproteobacteria</taxon>
        <taxon>Burkholderiales</taxon>
        <taxon>Burkholderiaceae</taxon>
        <taxon>Caballeronia</taxon>
    </lineage>
</organism>
<evidence type="ECO:0000313" key="3">
    <source>
        <dbReference type="Proteomes" id="UP000054893"/>
    </source>
</evidence>
<dbReference type="SUPFAM" id="SSF56300">
    <property type="entry name" value="Metallo-dependent phosphatases"/>
    <property type="match status" value="1"/>
</dbReference>
<proteinExistence type="predicted"/>
<protein>
    <submittedName>
        <fullName evidence="2">Phosphoesterase</fullName>
    </submittedName>
</protein>
<evidence type="ECO:0000313" key="2">
    <source>
        <dbReference type="EMBL" id="SAL43336.1"/>
    </source>
</evidence>
<dbReference type="AlphaFoldDB" id="A0A158HG69"/>
<reference evidence="2 3" key="1">
    <citation type="submission" date="2016-01" db="EMBL/GenBank/DDBJ databases">
        <authorList>
            <person name="Oliw E.H."/>
        </authorList>
    </citation>
    <scope>NUCLEOTIDE SEQUENCE [LARGE SCALE GENOMIC DNA]</scope>
    <source>
        <strain evidence="2">LMG 22029</strain>
    </source>
</reference>